<evidence type="ECO:0000313" key="1">
    <source>
        <dbReference type="EMBL" id="OUP52331.1"/>
    </source>
</evidence>
<reference evidence="2" key="1">
    <citation type="submission" date="2017-04" db="EMBL/GenBank/DDBJ databases">
        <title>Function of individual gut microbiota members based on whole genome sequencing of pure cultures obtained from chicken caecum.</title>
        <authorList>
            <person name="Medvecky M."/>
            <person name="Cejkova D."/>
            <person name="Polansky O."/>
            <person name="Karasova D."/>
            <person name="Kubasova T."/>
            <person name="Cizek A."/>
            <person name="Rychlik I."/>
        </authorList>
    </citation>
    <scope>NUCLEOTIDE SEQUENCE [LARGE SCALE GENOMIC DNA]</scope>
    <source>
        <strain evidence="2">An180</strain>
    </source>
</reference>
<organism evidence="1 2">
    <name type="scientific">Butyricicoccus pullicaecorum</name>
    <dbReference type="NCBI Taxonomy" id="501571"/>
    <lineage>
        <taxon>Bacteria</taxon>
        <taxon>Bacillati</taxon>
        <taxon>Bacillota</taxon>
        <taxon>Clostridia</taxon>
        <taxon>Eubacteriales</taxon>
        <taxon>Butyricicoccaceae</taxon>
        <taxon>Butyricicoccus</taxon>
    </lineage>
</organism>
<sequence>MSKKEKFPLYLSPEKKAILERRYQEDGSRSITAFIERAVDFYLDYLSANSAGLFLPTSIKSYLDGRMGQLEERLSSIAFRQAVEQDMVAGILADAYQFSSEDLRRRRAESVQNVRKTNGRISLEQRVRDAWEEDDEWQD</sequence>
<accession>A0A1Y4LBY3</accession>
<gene>
    <name evidence="1" type="ORF">B5F17_09850</name>
</gene>
<dbReference type="AlphaFoldDB" id="A0A1Y4LBY3"/>
<dbReference type="EMBL" id="NFKK01000011">
    <property type="protein sequence ID" value="OUP52331.1"/>
    <property type="molecule type" value="Genomic_DNA"/>
</dbReference>
<evidence type="ECO:0000313" key="2">
    <source>
        <dbReference type="Proteomes" id="UP000195897"/>
    </source>
</evidence>
<proteinExistence type="predicted"/>
<dbReference type="RefSeq" id="WP_087299081.1">
    <property type="nucleotide sequence ID" value="NZ_NFKK01000011.1"/>
</dbReference>
<name>A0A1Y4LBY3_9FIRM</name>
<evidence type="ECO:0008006" key="3">
    <source>
        <dbReference type="Google" id="ProtNLM"/>
    </source>
</evidence>
<comment type="caution">
    <text evidence="1">The sequence shown here is derived from an EMBL/GenBank/DDBJ whole genome shotgun (WGS) entry which is preliminary data.</text>
</comment>
<dbReference type="Proteomes" id="UP000195897">
    <property type="component" value="Unassembled WGS sequence"/>
</dbReference>
<protein>
    <recommendedName>
        <fullName evidence="3">Ribbon-helix-helix protein CopG domain-containing protein</fullName>
    </recommendedName>
</protein>